<keyword evidence="2" id="KW-0808">Transferase</keyword>
<dbReference type="Proteomes" id="UP000253934">
    <property type="component" value="Unassembled WGS sequence"/>
</dbReference>
<organism evidence="2 3">
    <name type="scientific">Spirobacillus cienkowskii</name>
    <dbReference type="NCBI Taxonomy" id="495820"/>
    <lineage>
        <taxon>Bacteria</taxon>
        <taxon>Pseudomonadati</taxon>
        <taxon>Bdellovibrionota</taxon>
        <taxon>Oligoflexia</taxon>
        <taxon>Silvanigrellales</taxon>
        <taxon>Spirobacillus</taxon>
    </lineage>
</organism>
<sequence length="317" mass="37725">MKIKEIFHKILCSTLSIFFRSKTVKHILKLNSKEKMLFLRKIIDENIKYHKSENNELIIKKPSLKFVEHYNQLPCTVETRKKRADLLEKNGYRDKEILLMGDDDLLCVELASRKFKYITVLDCDKSLLNKLKILTHDAKFPITFLHIDLYQGLPNYLSKLFSVICFDPPQNYYDLKIFLDCALKAVKHKNSSIYMMMNANAMGEIFTIRILNYLDVFGFKNTQKFEYFNCYPLNRGQSWLLNLMSYFTHNYHERKKGFKCLYYFTDCLEFKSMTQINDKVNKLEESQSNNQPSSHLSYPEYPVAFFIPFNKHHNKKI</sequence>
<dbReference type="AlphaFoldDB" id="A0A369KNR6"/>
<reference evidence="2" key="1">
    <citation type="submission" date="2018-04" db="EMBL/GenBank/DDBJ databases">
        <title>Draft genome sequence of the Candidatus Spirobacillus cienkowskii, a pathogen of freshwater Daphnia species, reconstructed from hemolymph metagenomic reads.</title>
        <authorList>
            <person name="Bresciani L."/>
            <person name="Lemos L.N."/>
            <person name="Wale N."/>
            <person name="Lin J.Y."/>
            <person name="Fernandes G.R."/>
            <person name="Duffy M.A."/>
            <person name="Rodrigues J.M."/>
        </authorList>
    </citation>
    <scope>NUCLEOTIDE SEQUENCE [LARGE SCALE GENOMIC DNA]</scope>
    <source>
        <strain evidence="2">Binning01</strain>
    </source>
</reference>
<proteinExistence type="predicted"/>
<evidence type="ECO:0000313" key="2">
    <source>
        <dbReference type="EMBL" id="RDB36221.1"/>
    </source>
</evidence>
<feature type="domain" description="N(4)-bis(aminopropyl)spermidine synthase C-terminal" evidence="1">
    <location>
        <begin position="65"/>
        <end position="200"/>
    </location>
</feature>
<name>A0A369KNR6_9BACT</name>
<protein>
    <submittedName>
        <fullName evidence="2">Methyltransferase</fullName>
    </submittedName>
</protein>
<dbReference type="EMBL" id="QOVW01000064">
    <property type="protein sequence ID" value="RDB36221.1"/>
    <property type="molecule type" value="Genomic_DNA"/>
</dbReference>
<evidence type="ECO:0000313" key="3">
    <source>
        <dbReference type="Proteomes" id="UP000253934"/>
    </source>
</evidence>
<dbReference type="InterPro" id="IPR002723">
    <property type="entry name" value="BpsA_C"/>
</dbReference>
<dbReference type="CDD" id="cd02440">
    <property type="entry name" value="AdoMet_MTases"/>
    <property type="match status" value="1"/>
</dbReference>
<comment type="caution">
    <text evidence="2">The sequence shown here is derived from an EMBL/GenBank/DDBJ whole genome shotgun (WGS) entry which is preliminary data.</text>
</comment>
<evidence type="ECO:0000259" key="1">
    <source>
        <dbReference type="Pfam" id="PF01861"/>
    </source>
</evidence>
<dbReference type="Gene3D" id="3.40.50.150">
    <property type="entry name" value="Vaccinia Virus protein VP39"/>
    <property type="match status" value="1"/>
</dbReference>
<keyword evidence="3" id="KW-1185">Reference proteome</keyword>
<dbReference type="RefSeq" id="WP_338636863.1">
    <property type="nucleotide sequence ID" value="NZ_CP146516.1"/>
</dbReference>
<dbReference type="InterPro" id="IPR029063">
    <property type="entry name" value="SAM-dependent_MTases_sf"/>
</dbReference>
<dbReference type="GO" id="GO:0032259">
    <property type="term" value="P:methylation"/>
    <property type="evidence" value="ECO:0007669"/>
    <property type="project" value="UniProtKB-KW"/>
</dbReference>
<dbReference type="Pfam" id="PF01861">
    <property type="entry name" value="BpsA_C"/>
    <property type="match status" value="1"/>
</dbReference>
<keyword evidence="2" id="KW-0489">Methyltransferase</keyword>
<accession>A0A369KNR6</accession>
<dbReference type="SUPFAM" id="SSF53335">
    <property type="entry name" value="S-adenosyl-L-methionine-dependent methyltransferases"/>
    <property type="match status" value="1"/>
</dbReference>
<gene>
    <name evidence="2" type="ORF">DCC88_05965</name>
</gene>
<dbReference type="GO" id="GO:0008168">
    <property type="term" value="F:methyltransferase activity"/>
    <property type="evidence" value="ECO:0007669"/>
    <property type="project" value="UniProtKB-KW"/>
</dbReference>